<evidence type="ECO:0000313" key="3">
    <source>
        <dbReference type="Proteomes" id="UP000315700"/>
    </source>
</evidence>
<proteinExistence type="predicted"/>
<keyword evidence="1" id="KW-1133">Transmembrane helix</keyword>
<keyword evidence="1" id="KW-0472">Membrane</keyword>
<dbReference type="EMBL" id="CP036271">
    <property type="protein sequence ID" value="QDT54732.1"/>
    <property type="molecule type" value="Genomic_DNA"/>
</dbReference>
<feature type="transmembrane region" description="Helical" evidence="1">
    <location>
        <begin position="50"/>
        <end position="71"/>
    </location>
</feature>
<dbReference type="InParanoid" id="A0A517SF32"/>
<evidence type="ECO:0000313" key="2">
    <source>
        <dbReference type="EMBL" id="QDT54732.1"/>
    </source>
</evidence>
<keyword evidence="1" id="KW-0812">Transmembrane</keyword>
<dbReference type="Proteomes" id="UP000315700">
    <property type="component" value="Chromosome"/>
</dbReference>
<gene>
    <name evidence="2" type="ORF">Pan44_27680</name>
</gene>
<reference evidence="2 3" key="1">
    <citation type="submission" date="2019-02" db="EMBL/GenBank/DDBJ databases">
        <title>Deep-cultivation of Planctomycetes and their phenomic and genomic characterization uncovers novel biology.</title>
        <authorList>
            <person name="Wiegand S."/>
            <person name="Jogler M."/>
            <person name="Boedeker C."/>
            <person name="Pinto D."/>
            <person name="Vollmers J."/>
            <person name="Rivas-Marin E."/>
            <person name="Kohn T."/>
            <person name="Peeters S.H."/>
            <person name="Heuer A."/>
            <person name="Rast P."/>
            <person name="Oberbeckmann S."/>
            <person name="Bunk B."/>
            <person name="Jeske O."/>
            <person name="Meyerdierks A."/>
            <person name="Storesund J.E."/>
            <person name="Kallscheuer N."/>
            <person name="Luecker S."/>
            <person name="Lage O.M."/>
            <person name="Pohl T."/>
            <person name="Merkel B.J."/>
            <person name="Hornburger P."/>
            <person name="Mueller R.-W."/>
            <person name="Bruemmer F."/>
            <person name="Labrenz M."/>
            <person name="Spormann A.M."/>
            <person name="Op den Camp H."/>
            <person name="Overmann J."/>
            <person name="Amann R."/>
            <person name="Jetten M.S.M."/>
            <person name="Mascher T."/>
            <person name="Medema M.H."/>
            <person name="Devos D.P."/>
            <person name="Kaster A.-K."/>
            <person name="Ovreas L."/>
            <person name="Rohde M."/>
            <person name="Galperin M.Y."/>
            <person name="Jogler C."/>
        </authorList>
    </citation>
    <scope>NUCLEOTIDE SEQUENCE [LARGE SCALE GENOMIC DNA]</scope>
    <source>
        <strain evidence="2 3">Pan44</strain>
    </source>
</reference>
<sequence length="180" mass="19043">MEFTRIVVLSILAAVGYGICHDQVTVRVCLEYFTIGHAPVFNTTSPTLLAIGWGVIASWWMGAFLGIPLAAASRIGSRPKLTASDLLKPIGILLAVMAGSAFLAGVAGSAAAASGRICLTGPMKTRVPLDRHQAFLTDLCAHNAAYAVGFVGGFVLCGYAVHVRKRRELTASEHWAQHVP</sequence>
<dbReference type="AlphaFoldDB" id="A0A517SF32"/>
<protein>
    <submittedName>
        <fullName evidence="2">Uncharacterized protein</fullName>
    </submittedName>
</protein>
<feature type="transmembrane region" description="Helical" evidence="1">
    <location>
        <begin position="144"/>
        <end position="161"/>
    </location>
</feature>
<keyword evidence="3" id="KW-1185">Reference proteome</keyword>
<accession>A0A517SF32</accession>
<dbReference type="KEGG" id="ccos:Pan44_27680"/>
<feature type="transmembrane region" description="Helical" evidence="1">
    <location>
        <begin position="92"/>
        <end position="113"/>
    </location>
</feature>
<organism evidence="2 3">
    <name type="scientific">Caulifigura coniformis</name>
    <dbReference type="NCBI Taxonomy" id="2527983"/>
    <lineage>
        <taxon>Bacteria</taxon>
        <taxon>Pseudomonadati</taxon>
        <taxon>Planctomycetota</taxon>
        <taxon>Planctomycetia</taxon>
        <taxon>Planctomycetales</taxon>
        <taxon>Planctomycetaceae</taxon>
        <taxon>Caulifigura</taxon>
    </lineage>
</organism>
<name>A0A517SF32_9PLAN</name>
<evidence type="ECO:0000256" key="1">
    <source>
        <dbReference type="SAM" id="Phobius"/>
    </source>
</evidence>